<gene>
    <name evidence="2" type="ORF">METZ01_LOCUS34321</name>
</gene>
<reference evidence="2" key="1">
    <citation type="submission" date="2018-05" db="EMBL/GenBank/DDBJ databases">
        <authorList>
            <person name="Lanie J.A."/>
            <person name="Ng W.-L."/>
            <person name="Kazmierczak K.M."/>
            <person name="Andrzejewski T.M."/>
            <person name="Davidsen T.M."/>
            <person name="Wayne K.J."/>
            <person name="Tettelin H."/>
            <person name="Glass J.I."/>
            <person name="Rusch D."/>
            <person name="Podicherti R."/>
            <person name="Tsui H.-C.T."/>
            <person name="Winkler M.E."/>
        </authorList>
    </citation>
    <scope>NUCLEOTIDE SEQUENCE</scope>
</reference>
<proteinExistence type="predicted"/>
<protein>
    <recommendedName>
        <fullName evidence="3">C4-dicarboxylate ABC transporter</fullName>
    </recommendedName>
</protein>
<dbReference type="GO" id="GO:0031317">
    <property type="term" value="C:tripartite ATP-independent periplasmic transporter complex"/>
    <property type="evidence" value="ECO:0007669"/>
    <property type="project" value="InterPro"/>
</dbReference>
<dbReference type="Gene3D" id="3.40.190.10">
    <property type="entry name" value="Periplasmic binding protein-like II"/>
    <property type="match status" value="1"/>
</dbReference>
<evidence type="ECO:0008006" key="3">
    <source>
        <dbReference type="Google" id="ProtNLM"/>
    </source>
</evidence>
<dbReference type="CDD" id="cd13604">
    <property type="entry name" value="PBP2_TRAP_ketoacid_lactate_like"/>
    <property type="match status" value="1"/>
</dbReference>
<dbReference type="PIRSF" id="PIRSF039026">
    <property type="entry name" value="SiaP"/>
    <property type="match status" value="1"/>
</dbReference>
<dbReference type="AlphaFoldDB" id="A0A381QUK8"/>
<evidence type="ECO:0000313" key="2">
    <source>
        <dbReference type="EMBL" id="SUZ81467.1"/>
    </source>
</evidence>
<evidence type="ECO:0000256" key="1">
    <source>
        <dbReference type="ARBA" id="ARBA00022729"/>
    </source>
</evidence>
<name>A0A381QUK8_9ZZZZ</name>
<dbReference type="EMBL" id="UINC01001469">
    <property type="protein sequence ID" value="SUZ81467.1"/>
    <property type="molecule type" value="Genomic_DNA"/>
</dbReference>
<dbReference type="InterPro" id="IPR026289">
    <property type="entry name" value="SBP_TakP-like"/>
</dbReference>
<dbReference type="PANTHER" id="PTHR33376">
    <property type="match status" value="1"/>
</dbReference>
<dbReference type="PANTHER" id="PTHR33376:SF5">
    <property type="entry name" value="EXTRACYTOPLASMIC SOLUTE RECEPTOR PROTEIN"/>
    <property type="match status" value="1"/>
</dbReference>
<sequence length="367" mass="40259">MSNRAASIAVLTALVVGMLATLAIRPPGKQTSVEQTRTDQGVPQLRWRVPVAFSTNLKALGDNVVFVAETLSIATNGAIELSIYEPGELVPAFNIVDAVRENKVQAGYTWIGYDQGKIPASALIGAVPFGMEPWEYSAWWYEADGRELTEALYGRYGVHPILCGLIGPETAGWFREPIESLSDLQGLKIRFAGLGGKVIERLGASVTMLPGGEIFQALEKGAIDATEFSLPNVDESLGFDRIAKLNYYPGWHQTYTSAHLVVNAEQWSALNSAQKRLFDTACSAGVTRNLARAEALQGPVLAGFPAKGVQAIRLPIPVLRELNRVTDEVMAEEASNDEDFRTIRASQQNFRKVYARWKKLAYLPRDF</sequence>
<organism evidence="2">
    <name type="scientific">marine metagenome</name>
    <dbReference type="NCBI Taxonomy" id="408172"/>
    <lineage>
        <taxon>unclassified sequences</taxon>
        <taxon>metagenomes</taxon>
        <taxon>ecological metagenomes</taxon>
    </lineage>
</organism>
<dbReference type="InterPro" id="IPR038404">
    <property type="entry name" value="TRAP_DctP_sf"/>
</dbReference>
<keyword evidence="1" id="KW-0732">Signal</keyword>
<dbReference type="Pfam" id="PF03480">
    <property type="entry name" value="DctP"/>
    <property type="match status" value="1"/>
</dbReference>
<dbReference type="Gene3D" id="3.40.190.170">
    <property type="entry name" value="Bacterial extracellular solute-binding protein, family 7"/>
    <property type="match status" value="1"/>
</dbReference>
<dbReference type="GO" id="GO:0055085">
    <property type="term" value="P:transmembrane transport"/>
    <property type="evidence" value="ECO:0007669"/>
    <property type="project" value="InterPro"/>
</dbReference>
<dbReference type="InterPro" id="IPR018389">
    <property type="entry name" value="DctP_fam"/>
</dbReference>
<accession>A0A381QUK8</accession>